<keyword evidence="2" id="KW-1185">Reference proteome</keyword>
<evidence type="ECO:0000313" key="2">
    <source>
        <dbReference type="Proteomes" id="UP000294933"/>
    </source>
</evidence>
<dbReference type="EMBL" id="ML170200">
    <property type="protein sequence ID" value="TDL19066.1"/>
    <property type="molecule type" value="Genomic_DNA"/>
</dbReference>
<organism evidence="1 2">
    <name type="scientific">Rickenella mellea</name>
    <dbReference type="NCBI Taxonomy" id="50990"/>
    <lineage>
        <taxon>Eukaryota</taxon>
        <taxon>Fungi</taxon>
        <taxon>Dikarya</taxon>
        <taxon>Basidiomycota</taxon>
        <taxon>Agaricomycotina</taxon>
        <taxon>Agaricomycetes</taxon>
        <taxon>Hymenochaetales</taxon>
        <taxon>Rickenellaceae</taxon>
        <taxon>Rickenella</taxon>
    </lineage>
</organism>
<dbReference type="AlphaFoldDB" id="A0A4Y7PVJ9"/>
<evidence type="ECO:0000313" key="1">
    <source>
        <dbReference type="EMBL" id="TDL19066.1"/>
    </source>
</evidence>
<name>A0A4Y7PVJ9_9AGAM</name>
<gene>
    <name evidence="1" type="ORF">BD410DRAFT_806015</name>
</gene>
<sequence length="199" mass="22279">MPTVIVSGVTTDENAETHILEWGAVIPSREALGLWVVGQKMWKVFTSNQQCARLKGDLFRAEQYGLPIGPTRITPCRVRLPVRDVLGNFTEQHSLQSHEGFVLITNHFQGRHFTLQRGVGVFRHLILQISNDEVLKRIDRACSAAVAVGLRDPQGFINPTNYNPIVFIDIHLSRGGTTQASQDMLVITQNRMASVRNHT</sequence>
<protein>
    <submittedName>
        <fullName evidence="1">Uncharacterized protein</fullName>
    </submittedName>
</protein>
<accession>A0A4Y7PVJ9</accession>
<dbReference type="OrthoDB" id="3252968at2759"/>
<reference evidence="1 2" key="1">
    <citation type="submission" date="2018-06" db="EMBL/GenBank/DDBJ databases">
        <title>A transcriptomic atlas of mushroom development highlights an independent origin of complex multicellularity.</title>
        <authorList>
            <consortium name="DOE Joint Genome Institute"/>
            <person name="Krizsan K."/>
            <person name="Almasi E."/>
            <person name="Merenyi Z."/>
            <person name="Sahu N."/>
            <person name="Viragh M."/>
            <person name="Koszo T."/>
            <person name="Mondo S."/>
            <person name="Kiss B."/>
            <person name="Balint B."/>
            <person name="Kues U."/>
            <person name="Barry K."/>
            <person name="Hegedus J.C."/>
            <person name="Henrissat B."/>
            <person name="Johnson J."/>
            <person name="Lipzen A."/>
            <person name="Ohm R."/>
            <person name="Nagy I."/>
            <person name="Pangilinan J."/>
            <person name="Yan J."/>
            <person name="Xiong Y."/>
            <person name="Grigoriev I.V."/>
            <person name="Hibbett D.S."/>
            <person name="Nagy L.G."/>
        </authorList>
    </citation>
    <scope>NUCLEOTIDE SEQUENCE [LARGE SCALE GENOMIC DNA]</scope>
    <source>
        <strain evidence="1 2">SZMC22713</strain>
    </source>
</reference>
<dbReference type="Proteomes" id="UP000294933">
    <property type="component" value="Unassembled WGS sequence"/>
</dbReference>
<proteinExistence type="predicted"/>
<dbReference type="VEuPathDB" id="FungiDB:BD410DRAFT_806015"/>